<dbReference type="EnsemblMetazoa" id="GAUT009024-RA">
    <property type="protein sequence ID" value="GAUT009024-PA"/>
    <property type="gene ID" value="GAUT009024"/>
</dbReference>
<evidence type="ECO:0000313" key="1">
    <source>
        <dbReference type="EnsemblMetazoa" id="GAUT009024-PA"/>
    </source>
</evidence>
<dbReference type="GO" id="GO:0005634">
    <property type="term" value="C:nucleus"/>
    <property type="evidence" value="ECO:0007669"/>
    <property type="project" value="TreeGrafter"/>
</dbReference>
<dbReference type="VEuPathDB" id="VectorBase:GAUT009024"/>
<dbReference type="Proteomes" id="UP000078200">
    <property type="component" value="Unassembled WGS sequence"/>
</dbReference>
<reference evidence="1" key="1">
    <citation type="submission" date="2020-05" db="UniProtKB">
        <authorList>
            <consortium name="EnsemblMetazoa"/>
        </authorList>
    </citation>
    <scope>IDENTIFICATION</scope>
    <source>
        <strain evidence="1">TTRI</strain>
    </source>
</reference>
<evidence type="ECO:0008006" key="3">
    <source>
        <dbReference type="Google" id="ProtNLM"/>
    </source>
</evidence>
<dbReference type="GO" id="GO:0003677">
    <property type="term" value="F:DNA binding"/>
    <property type="evidence" value="ECO:0007669"/>
    <property type="project" value="TreeGrafter"/>
</dbReference>
<dbReference type="PANTHER" id="PTHR19303">
    <property type="entry name" value="TRANSPOSON"/>
    <property type="match status" value="1"/>
</dbReference>
<sequence>MPKGEEGTSLKRKFHIITIEAKIQILDRVQNQERGEGASADVDAADKYSEEFAKMIKEHDYLPDQIFNADETGLWWKQLPLRTFISKNEKRTPGFKVSNDRITLLSCSNSSGDFMTTPMFINRPLNPRSMKALLLEAAVQETVANLLEDENKNVVRLANVIRGDGFDEITVDDIRELVTDDEINEAHLVAMANAALSIEDSFDDLYNAKIENFSLKRVEKILNLSKKLEEYVLENDPLRDRAEIFKRNLKNNLSAYQEIYKDLLNKGKQTSIKYFFRTSNR</sequence>
<dbReference type="InterPro" id="IPR050863">
    <property type="entry name" value="CenT-Element_Derived"/>
</dbReference>
<accession>A0A1A9UM54</accession>
<protein>
    <recommendedName>
        <fullName evidence="3">DDE-1 domain-containing protein</fullName>
    </recommendedName>
</protein>
<evidence type="ECO:0000313" key="2">
    <source>
        <dbReference type="Proteomes" id="UP000078200"/>
    </source>
</evidence>
<dbReference type="PANTHER" id="PTHR19303:SF26">
    <property type="entry name" value="TIGGER TRANSPOSABLE ELEMENT-DERIVED PROTEIN 1"/>
    <property type="match status" value="1"/>
</dbReference>
<dbReference type="AlphaFoldDB" id="A0A1A9UM54"/>
<dbReference type="STRING" id="7395.A0A1A9UM54"/>
<name>A0A1A9UM54_GLOAU</name>
<proteinExistence type="predicted"/>
<organism evidence="1 2">
    <name type="scientific">Glossina austeni</name>
    <name type="common">Savannah tsetse fly</name>
    <dbReference type="NCBI Taxonomy" id="7395"/>
    <lineage>
        <taxon>Eukaryota</taxon>
        <taxon>Metazoa</taxon>
        <taxon>Ecdysozoa</taxon>
        <taxon>Arthropoda</taxon>
        <taxon>Hexapoda</taxon>
        <taxon>Insecta</taxon>
        <taxon>Pterygota</taxon>
        <taxon>Neoptera</taxon>
        <taxon>Endopterygota</taxon>
        <taxon>Diptera</taxon>
        <taxon>Brachycera</taxon>
        <taxon>Muscomorpha</taxon>
        <taxon>Hippoboscoidea</taxon>
        <taxon>Glossinidae</taxon>
        <taxon>Glossina</taxon>
    </lineage>
</organism>
<keyword evidence="2" id="KW-1185">Reference proteome</keyword>